<keyword evidence="9" id="KW-0902">Two-component regulatory system</keyword>
<dbReference type="Gene3D" id="3.30.450.20">
    <property type="entry name" value="PAS domain"/>
    <property type="match status" value="1"/>
</dbReference>
<dbReference type="GO" id="GO:0005524">
    <property type="term" value="F:ATP binding"/>
    <property type="evidence" value="ECO:0007669"/>
    <property type="project" value="UniProtKB-KW"/>
</dbReference>
<dbReference type="InterPro" id="IPR013655">
    <property type="entry name" value="PAS_fold_3"/>
</dbReference>
<dbReference type="SUPFAM" id="SSF55874">
    <property type="entry name" value="ATPase domain of HSP90 chaperone/DNA topoisomerase II/histidine kinase"/>
    <property type="match status" value="1"/>
</dbReference>
<dbReference type="FunFam" id="1.10.287.130:FF:000038">
    <property type="entry name" value="Sensory transduction histidine kinase"/>
    <property type="match status" value="1"/>
</dbReference>
<dbReference type="Gene3D" id="1.10.287.130">
    <property type="match status" value="1"/>
</dbReference>
<dbReference type="CDD" id="cd00082">
    <property type="entry name" value="HisKA"/>
    <property type="match status" value="1"/>
</dbReference>
<dbReference type="SMART" id="SM00388">
    <property type="entry name" value="HisKA"/>
    <property type="match status" value="1"/>
</dbReference>
<dbReference type="GO" id="GO:0000155">
    <property type="term" value="F:phosphorelay sensor kinase activity"/>
    <property type="evidence" value="ECO:0007669"/>
    <property type="project" value="InterPro"/>
</dbReference>
<evidence type="ECO:0000256" key="1">
    <source>
        <dbReference type="ARBA" id="ARBA00000085"/>
    </source>
</evidence>
<sequence>MRLFFSYIIYLTTFVVVQAQEKGDKNILLLNSYHVGYQWTDDVTRGVRDAIVPNNKAELFVEYLDSKRFEGGTHFSELVNLYKNAYSKINIDGIICSDNYAFEFYLKEGDNIWGKNIPVTFCGVNNIDNYQYNTQRIKGIREDIDVKRTLDLLYSLQPNTDSLIVITDNTLSGFFFRSRFDEELKQYNAKIPCKILDGSDYRKIKDKLKQLSPENKAIILLSLYSKIDDVPVSIKNISSELFKDIEIPIYSFWDFLLDDFITGGSVISGFRQGYKAAELLTNRIDKPHLHFPDLMATSYHATFDYNILNKYHLNSGQLPKHTTFINKQIPFYIRYNKQFAFFLGALILLLVIIIVLIRNIAKRQSIERKLLESEERLELALNGANEGMWDIQLPTRKIVYSKNYALLLGYQSTKDLALDFDNWHKQFRAADVPKMEKAFLLHLNGDTPVLKLELPMRMQDGSFRYFSIQGKVTEYDINNAPVRITGITKDISSRKEFERQLKIAKEKAEESDRLKSSFLANMSHEIRTPMNAILGFSDILINYNLSPSEIKDYLSQIKNSGENLLNIINDIVDFSRIESGQLTIRKERFDLNKLLTNVMYAGKTLIKTRKKNITLSLVNATDQGAVFINSDPYRLEQILLNLISNAVKFTNKGGIVLKYHPTHNGLLTFIVSDTGQGITSEDQKIIFERFRQANNTQTLPSGTGLGLSITRSLVHLLGGSIWVESELKKGSVFSFTIRV</sequence>
<dbReference type="AlphaFoldDB" id="A0A521DMY2"/>
<dbReference type="SUPFAM" id="SSF55785">
    <property type="entry name" value="PYP-like sensor domain (PAS domain)"/>
    <property type="match status" value="1"/>
</dbReference>
<evidence type="ECO:0000256" key="6">
    <source>
        <dbReference type="ARBA" id="ARBA00022741"/>
    </source>
</evidence>
<evidence type="ECO:0000259" key="13">
    <source>
        <dbReference type="PROSITE" id="PS50113"/>
    </source>
</evidence>
<dbReference type="Proteomes" id="UP000319040">
    <property type="component" value="Unassembled WGS sequence"/>
</dbReference>
<dbReference type="SMART" id="SM00387">
    <property type="entry name" value="HATPase_c"/>
    <property type="match status" value="1"/>
</dbReference>
<gene>
    <name evidence="14" type="ORF">SAMN06265379_10647</name>
</gene>
<dbReference type="SUPFAM" id="SSF47384">
    <property type="entry name" value="Homodimeric domain of signal transducing histidine kinase"/>
    <property type="match status" value="1"/>
</dbReference>
<comment type="catalytic activity">
    <reaction evidence="1">
        <text>ATP + protein L-histidine = ADP + protein N-phospho-L-histidine.</text>
        <dbReference type="EC" id="2.7.13.3"/>
    </reaction>
</comment>
<dbReference type="InterPro" id="IPR050736">
    <property type="entry name" value="Sensor_HK_Regulatory"/>
</dbReference>
<dbReference type="Pfam" id="PF02518">
    <property type="entry name" value="HATPase_c"/>
    <property type="match status" value="1"/>
</dbReference>
<dbReference type="CDD" id="cd16922">
    <property type="entry name" value="HATPase_EvgS-ArcB-TorS-like"/>
    <property type="match status" value="1"/>
</dbReference>
<evidence type="ECO:0000256" key="4">
    <source>
        <dbReference type="ARBA" id="ARBA00022553"/>
    </source>
</evidence>
<evidence type="ECO:0000256" key="5">
    <source>
        <dbReference type="ARBA" id="ARBA00022679"/>
    </source>
</evidence>
<keyword evidence="11" id="KW-0812">Transmembrane</keyword>
<dbReference type="PROSITE" id="PS50109">
    <property type="entry name" value="HIS_KIN"/>
    <property type="match status" value="1"/>
</dbReference>
<keyword evidence="7" id="KW-0418">Kinase</keyword>
<dbReference type="InterPro" id="IPR036890">
    <property type="entry name" value="HATPase_C_sf"/>
</dbReference>
<keyword evidence="15" id="KW-1185">Reference proteome</keyword>
<dbReference type="InterPro" id="IPR035965">
    <property type="entry name" value="PAS-like_dom_sf"/>
</dbReference>
<evidence type="ECO:0000313" key="14">
    <source>
        <dbReference type="EMBL" id="SMO73053.1"/>
    </source>
</evidence>
<feature type="domain" description="Histidine kinase" evidence="12">
    <location>
        <begin position="521"/>
        <end position="739"/>
    </location>
</feature>
<evidence type="ECO:0000259" key="12">
    <source>
        <dbReference type="PROSITE" id="PS50109"/>
    </source>
</evidence>
<dbReference type="RefSeq" id="WP_142533759.1">
    <property type="nucleotide sequence ID" value="NZ_FXTB01000006.1"/>
</dbReference>
<reference evidence="14 15" key="1">
    <citation type="submission" date="2017-05" db="EMBL/GenBank/DDBJ databases">
        <authorList>
            <person name="Varghese N."/>
            <person name="Submissions S."/>
        </authorList>
    </citation>
    <scope>NUCLEOTIDE SEQUENCE [LARGE SCALE GENOMIC DNA]</scope>
    <source>
        <strain evidence="14 15">DSM 27040</strain>
    </source>
</reference>
<keyword evidence="8" id="KW-0067">ATP-binding</keyword>
<evidence type="ECO:0000256" key="9">
    <source>
        <dbReference type="ARBA" id="ARBA00023012"/>
    </source>
</evidence>
<evidence type="ECO:0000256" key="11">
    <source>
        <dbReference type="SAM" id="Phobius"/>
    </source>
</evidence>
<evidence type="ECO:0000256" key="2">
    <source>
        <dbReference type="ARBA" id="ARBA00004370"/>
    </source>
</evidence>
<evidence type="ECO:0000313" key="15">
    <source>
        <dbReference type="Proteomes" id="UP000319040"/>
    </source>
</evidence>
<keyword evidence="5" id="KW-0808">Transferase</keyword>
<organism evidence="14 15">
    <name type="scientific">Saccharicrinis carchari</name>
    <dbReference type="NCBI Taxonomy" id="1168039"/>
    <lineage>
        <taxon>Bacteria</taxon>
        <taxon>Pseudomonadati</taxon>
        <taxon>Bacteroidota</taxon>
        <taxon>Bacteroidia</taxon>
        <taxon>Marinilabiliales</taxon>
        <taxon>Marinilabiliaceae</taxon>
        <taxon>Saccharicrinis</taxon>
    </lineage>
</organism>
<keyword evidence="10 11" id="KW-0472">Membrane</keyword>
<evidence type="ECO:0000256" key="10">
    <source>
        <dbReference type="ARBA" id="ARBA00023136"/>
    </source>
</evidence>
<dbReference type="EC" id="2.7.13.3" evidence="3"/>
<dbReference type="InterPro" id="IPR000700">
    <property type="entry name" value="PAS-assoc_C"/>
</dbReference>
<dbReference type="Pfam" id="PF08447">
    <property type="entry name" value="PAS_3"/>
    <property type="match status" value="1"/>
</dbReference>
<dbReference type="PRINTS" id="PR00344">
    <property type="entry name" value="BCTRLSENSOR"/>
</dbReference>
<dbReference type="EMBL" id="FXTB01000006">
    <property type="protein sequence ID" value="SMO73053.1"/>
    <property type="molecule type" value="Genomic_DNA"/>
</dbReference>
<dbReference type="PROSITE" id="PS50113">
    <property type="entry name" value="PAC"/>
    <property type="match status" value="1"/>
</dbReference>
<keyword evidence="4" id="KW-0597">Phosphoprotein</keyword>
<dbReference type="InterPro" id="IPR005467">
    <property type="entry name" value="His_kinase_dom"/>
</dbReference>
<dbReference type="InterPro" id="IPR036097">
    <property type="entry name" value="HisK_dim/P_sf"/>
</dbReference>
<dbReference type="Pfam" id="PF00512">
    <property type="entry name" value="HisKA"/>
    <property type="match status" value="1"/>
</dbReference>
<keyword evidence="6" id="KW-0547">Nucleotide-binding</keyword>
<comment type="subcellular location">
    <subcellularLocation>
        <location evidence="2">Membrane</location>
    </subcellularLocation>
</comment>
<dbReference type="InterPro" id="IPR003661">
    <property type="entry name" value="HisK_dim/P_dom"/>
</dbReference>
<protein>
    <recommendedName>
        <fullName evidence="3">histidine kinase</fullName>
        <ecNumber evidence="3">2.7.13.3</ecNumber>
    </recommendedName>
</protein>
<dbReference type="GO" id="GO:0016020">
    <property type="term" value="C:membrane"/>
    <property type="evidence" value="ECO:0007669"/>
    <property type="project" value="UniProtKB-SubCell"/>
</dbReference>
<name>A0A521DMY2_SACCC</name>
<dbReference type="OrthoDB" id="9796457at2"/>
<evidence type="ECO:0000256" key="3">
    <source>
        <dbReference type="ARBA" id="ARBA00012438"/>
    </source>
</evidence>
<evidence type="ECO:0000256" key="8">
    <source>
        <dbReference type="ARBA" id="ARBA00022840"/>
    </source>
</evidence>
<dbReference type="PANTHER" id="PTHR43711">
    <property type="entry name" value="TWO-COMPONENT HISTIDINE KINASE"/>
    <property type="match status" value="1"/>
</dbReference>
<dbReference type="InterPro" id="IPR003594">
    <property type="entry name" value="HATPase_dom"/>
</dbReference>
<feature type="domain" description="PAC" evidence="13">
    <location>
        <begin position="450"/>
        <end position="503"/>
    </location>
</feature>
<proteinExistence type="predicted"/>
<evidence type="ECO:0000256" key="7">
    <source>
        <dbReference type="ARBA" id="ARBA00022777"/>
    </source>
</evidence>
<dbReference type="PANTHER" id="PTHR43711:SF26">
    <property type="entry name" value="SENSOR HISTIDINE KINASE RCSC"/>
    <property type="match status" value="1"/>
</dbReference>
<feature type="transmembrane region" description="Helical" evidence="11">
    <location>
        <begin position="339"/>
        <end position="361"/>
    </location>
</feature>
<dbReference type="Gene3D" id="3.30.565.10">
    <property type="entry name" value="Histidine kinase-like ATPase, C-terminal domain"/>
    <property type="match status" value="1"/>
</dbReference>
<accession>A0A521DMY2</accession>
<keyword evidence="11" id="KW-1133">Transmembrane helix</keyword>
<dbReference type="InterPro" id="IPR004358">
    <property type="entry name" value="Sig_transdc_His_kin-like_C"/>
</dbReference>